<feature type="domain" description="Metalloprotease TldD/E C-terminal" evidence="7">
    <location>
        <begin position="218"/>
        <end position="447"/>
    </location>
</feature>
<accession>A0A650CPV3</accession>
<dbReference type="SUPFAM" id="SSF111283">
    <property type="entry name" value="Putative modulator of DNA gyrase, PmbA/TldD"/>
    <property type="match status" value="1"/>
</dbReference>
<evidence type="ECO:0000256" key="2">
    <source>
        <dbReference type="ARBA" id="ARBA00022670"/>
    </source>
</evidence>
<dbReference type="NCBIfam" id="NF040952">
    <property type="entry name" value="Arch_mtprotase_TldD"/>
    <property type="match status" value="1"/>
</dbReference>
<evidence type="ECO:0000256" key="5">
    <source>
        <dbReference type="SAM" id="Coils"/>
    </source>
</evidence>
<dbReference type="EMBL" id="CP045483">
    <property type="protein sequence ID" value="QGR19507.1"/>
    <property type="molecule type" value="Genomic_DNA"/>
</dbReference>
<dbReference type="Pfam" id="PF01523">
    <property type="entry name" value="PmbA_TldD_1st"/>
    <property type="match status" value="1"/>
</dbReference>
<dbReference type="RefSeq" id="WP_156006347.1">
    <property type="nucleotide sequence ID" value="NZ_CP045483.1"/>
</dbReference>
<dbReference type="InterPro" id="IPR036059">
    <property type="entry name" value="TldD/PmbA_sf"/>
</dbReference>
<dbReference type="AlphaFoldDB" id="A0A650CPV3"/>
<evidence type="ECO:0000259" key="6">
    <source>
        <dbReference type="Pfam" id="PF01523"/>
    </source>
</evidence>
<feature type="domain" description="Metalloprotease TldD/E N-terminal" evidence="6">
    <location>
        <begin position="17"/>
        <end position="79"/>
    </location>
</feature>
<dbReference type="GO" id="GO:0008237">
    <property type="term" value="F:metallopeptidase activity"/>
    <property type="evidence" value="ECO:0007669"/>
    <property type="project" value="UniProtKB-KW"/>
</dbReference>
<evidence type="ECO:0000313" key="9">
    <source>
        <dbReference type="EMBL" id="QGR19507.1"/>
    </source>
</evidence>
<gene>
    <name evidence="9" type="ORF">D1868_05575</name>
</gene>
<comment type="similarity">
    <text evidence="1">Belongs to the peptidase U62 family.</text>
</comment>
<evidence type="ECO:0000256" key="4">
    <source>
        <dbReference type="ARBA" id="ARBA00023049"/>
    </source>
</evidence>
<dbReference type="KEGG" id="sazo:D1868_05575"/>
<evidence type="ECO:0000256" key="1">
    <source>
        <dbReference type="ARBA" id="ARBA00005836"/>
    </source>
</evidence>
<dbReference type="PANTHER" id="PTHR30624:SF0">
    <property type="entry name" value="METALLOPROTEASE SLR0863"/>
    <property type="match status" value="1"/>
</dbReference>
<keyword evidence="10" id="KW-1185">Reference proteome</keyword>
<dbReference type="InterPro" id="IPR035068">
    <property type="entry name" value="TldD/PmbA_N"/>
</dbReference>
<dbReference type="InterPro" id="IPR053642">
    <property type="entry name" value="Zinc_metalloprotease_TldD"/>
</dbReference>
<name>A0A650CPV3_9CREN</name>
<dbReference type="Pfam" id="PF19289">
    <property type="entry name" value="PmbA_TldD_3rd"/>
    <property type="match status" value="1"/>
</dbReference>
<dbReference type="GO" id="GO:0005829">
    <property type="term" value="C:cytosol"/>
    <property type="evidence" value="ECO:0007669"/>
    <property type="project" value="TreeGrafter"/>
</dbReference>
<keyword evidence="2" id="KW-0645">Protease</keyword>
<evidence type="ECO:0000256" key="3">
    <source>
        <dbReference type="ARBA" id="ARBA00022801"/>
    </source>
</evidence>
<protein>
    <submittedName>
        <fullName evidence="9">TldD/PmbA family protein</fullName>
    </submittedName>
</protein>
<dbReference type="InterPro" id="IPR045570">
    <property type="entry name" value="Metalloprtase-TldD/E_cen_dom"/>
</dbReference>
<dbReference type="Pfam" id="PF19290">
    <property type="entry name" value="PmbA_TldD_2nd"/>
    <property type="match status" value="1"/>
</dbReference>
<keyword evidence="5" id="KW-0175">Coiled coil</keyword>
<dbReference type="GeneID" id="42798519"/>
<dbReference type="InterPro" id="IPR002510">
    <property type="entry name" value="Metalloprtase-TldD/E_N"/>
</dbReference>
<dbReference type="InterPro" id="IPR025502">
    <property type="entry name" value="TldD"/>
</dbReference>
<sequence>MNYSLLDYAQQLGASFADLRRIRTKELSLLVTEDREIVSTNGVDDGYSLRVLYKGNWGYYSSSEEITKENVKGAIESAIGNETVNIVYLHPKHDKVEIKPRLQVNKSIEEKMNDLKKLREQILRLDNRIKSVSIRYYEGEVHREYLSTDDRDITVDYTLSGLSIVVTGREGDNVVSSAYSKYTYNGYPLEVLGEEHILETIRRRIQNQFIGESVKADNYEVILAPEVVGVFAHEAVGHLAEADLAINGILHPLRGKPIAPDFVNIVDSPLQYYNSAIGVVPYDDEGVEGRDVYIVKNGVVNEYLTDRFYSAYLGQKPTGNARAEDFRNSVIVRMRNTFLAPGEHSYEEMVREIKYGILLVSPRGGQTSPDGTFQFGIQEGYIIQNGEVTKPIKMAGISGYTLETLRNITAVSKQLDFSSGFCGKEGQSVPVGTGGAYVKVKSMKVGGLVG</sequence>
<dbReference type="PIRSF" id="PIRSF004919">
    <property type="entry name" value="TldD"/>
    <property type="match status" value="1"/>
</dbReference>
<evidence type="ECO:0000313" key="10">
    <source>
        <dbReference type="Proteomes" id="UP000423396"/>
    </source>
</evidence>
<feature type="domain" description="Metalloprotease TldD/E central" evidence="8">
    <location>
        <begin position="106"/>
        <end position="178"/>
    </location>
</feature>
<keyword evidence="4" id="KW-0482">Metalloprotease</keyword>
<keyword evidence="3" id="KW-0378">Hydrolase</keyword>
<evidence type="ECO:0000259" key="8">
    <source>
        <dbReference type="Pfam" id="PF19290"/>
    </source>
</evidence>
<proteinExistence type="inferred from homology"/>
<feature type="coiled-coil region" evidence="5">
    <location>
        <begin position="101"/>
        <end position="135"/>
    </location>
</feature>
<reference evidence="9 10" key="1">
    <citation type="submission" date="2019-10" db="EMBL/GenBank/DDBJ databases">
        <title>Genome Sequences from Six Type Strain Members of the Archaeal Family Sulfolobaceae: Acidianus ambivalens, Acidianus infernus, Metallosphaera prunae, Stygiolobus azoricus, Sulfolobus metallicus, and Sulfurisphaera ohwakuensis.</title>
        <authorList>
            <person name="Counts J.A."/>
            <person name="Kelly R.M."/>
        </authorList>
    </citation>
    <scope>NUCLEOTIDE SEQUENCE [LARGE SCALE GENOMIC DNA]</scope>
    <source>
        <strain evidence="9 10">FC6</strain>
    </source>
</reference>
<dbReference type="Gene3D" id="3.30.2290.10">
    <property type="entry name" value="PmbA/TldD superfamily"/>
    <property type="match status" value="1"/>
</dbReference>
<organism evidence="9 10">
    <name type="scientific">Stygiolobus azoricus</name>
    <dbReference type="NCBI Taxonomy" id="41675"/>
    <lineage>
        <taxon>Archaea</taxon>
        <taxon>Thermoproteota</taxon>
        <taxon>Thermoprotei</taxon>
        <taxon>Sulfolobales</taxon>
        <taxon>Sulfolobaceae</taxon>
        <taxon>Stygiolobus</taxon>
    </lineage>
</organism>
<dbReference type="OrthoDB" id="98233at2157"/>
<dbReference type="InterPro" id="IPR045569">
    <property type="entry name" value="Metalloprtase-TldD/E_C"/>
</dbReference>
<dbReference type="PANTHER" id="PTHR30624">
    <property type="entry name" value="UNCHARACTERIZED PROTEIN TLDD AND PMBA"/>
    <property type="match status" value="1"/>
</dbReference>
<dbReference type="Proteomes" id="UP000423396">
    <property type="component" value="Chromosome"/>
</dbReference>
<dbReference type="GO" id="GO:0006508">
    <property type="term" value="P:proteolysis"/>
    <property type="evidence" value="ECO:0007669"/>
    <property type="project" value="UniProtKB-KW"/>
</dbReference>
<evidence type="ECO:0000259" key="7">
    <source>
        <dbReference type="Pfam" id="PF19289"/>
    </source>
</evidence>
<dbReference type="InterPro" id="IPR051463">
    <property type="entry name" value="Peptidase_U62_metallo"/>
</dbReference>